<evidence type="ECO:0000256" key="1">
    <source>
        <dbReference type="ARBA" id="ARBA00004651"/>
    </source>
</evidence>
<comment type="subcellular location">
    <subcellularLocation>
        <location evidence="1">Cell membrane</location>
        <topology evidence="1">Multi-pass membrane protein</topology>
    </subcellularLocation>
</comment>
<keyword evidence="2" id="KW-0813">Transport</keyword>
<evidence type="ECO:0000313" key="11">
    <source>
        <dbReference type="Proteomes" id="UP000569018"/>
    </source>
</evidence>
<dbReference type="PANTHER" id="PTHR37324">
    <property type="entry name" value="PTS SYSTEM GALACTITOL-SPECIFIC EIIC COMPONENT"/>
    <property type="match status" value="1"/>
</dbReference>
<organism evidence="10 11">
    <name type="scientific">Candidatus Hakubella thermalkaliphila</name>
    <dbReference type="NCBI Taxonomy" id="2754717"/>
    <lineage>
        <taxon>Bacteria</taxon>
        <taxon>Bacillati</taxon>
        <taxon>Actinomycetota</taxon>
        <taxon>Actinomycetota incertae sedis</taxon>
        <taxon>Candidatus Hakubellales</taxon>
        <taxon>Candidatus Hakubellaceae</taxon>
        <taxon>Candidatus Hakubella</taxon>
    </lineage>
</organism>
<dbReference type="AlphaFoldDB" id="A0A6V8QBV3"/>
<dbReference type="EMBL" id="BLSD01000217">
    <property type="protein sequence ID" value="GFP40361.1"/>
    <property type="molecule type" value="Genomic_DNA"/>
</dbReference>
<feature type="transmembrane region" description="Helical" evidence="9">
    <location>
        <begin position="42"/>
        <end position="60"/>
    </location>
</feature>
<dbReference type="InterPro" id="IPR004703">
    <property type="entry name" value="PTS_sugar-sp_permease"/>
</dbReference>
<evidence type="ECO:0000256" key="3">
    <source>
        <dbReference type="ARBA" id="ARBA00022475"/>
    </source>
</evidence>
<keyword evidence="4" id="KW-0762">Sugar transport</keyword>
<reference evidence="10 11" key="1">
    <citation type="journal article" date="2020" name="Front. Microbiol.">
        <title>Single-cell genomics of novel Actinobacteria with the Wood-Ljungdahl pathway discovered in a serpentinizing system.</title>
        <authorList>
            <person name="Merino N."/>
            <person name="Kawai M."/>
            <person name="Boyd E.S."/>
            <person name="Colman D.R."/>
            <person name="McGlynn S.E."/>
            <person name="Nealson K.H."/>
            <person name="Kurokawa K."/>
            <person name="Hongoh Y."/>
        </authorList>
    </citation>
    <scope>NUCLEOTIDE SEQUENCE [LARGE SCALE GENOMIC DNA]</scope>
    <source>
        <strain evidence="10 11">S47</strain>
    </source>
</reference>
<comment type="caution">
    <text evidence="10">The sequence shown here is derived from an EMBL/GenBank/DDBJ whole genome shotgun (WGS) entry which is preliminary data.</text>
</comment>
<evidence type="ECO:0000256" key="5">
    <source>
        <dbReference type="ARBA" id="ARBA00022683"/>
    </source>
</evidence>
<keyword evidence="5" id="KW-0598">Phosphotransferase system</keyword>
<evidence type="ECO:0000256" key="8">
    <source>
        <dbReference type="ARBA" id="ARBA00023136"/>
    </source>
</evidence>
<evidence type="ECO:0000256" key="2">
    <source>
        <dbReference type="ARBA" id="ARBA00022448"/>
    </source>
</evidence>
<evidence type="ECO:0000256" key="6">
    <source>
        <dbReference type="ARBA" id="ARBA00022692"/>
    </source>
</evidence>
<dbReference type="RefSeq" id="WP_275942704.1">
    <property type="nucleotide sequence ID" value="NZ_BLSD01000217.1"/>
</dbReference>
<accession>A0A6V8QBV3</accession>
<dbReference type="GO" id="GO:0015577">
    <property type="term" value="F:galactitol transmembrane transporter activity"/>
    <property type="evidence" value="ECO:0007669"/>
    <property type="project" value="InterPro"/>
</dbReference>
<gene>
    <name evidence="10" type="ORF">HKBW3S47_02057</name>
</gene>
<dbReference type="InterPro" id="IPR013853">
    <property type="entry name" value="EIIC-GAT"/>
</dbReference>
<evidence type="ECO:0000313" key="10">
    <source>
        <dbReference type="EMBL" id="GFP40361.1"/>
    </source>
</evidence>
<feature type="transmembrane region" description="Helical" evidence="9">
    <location>
        <begin position="14"/>
        <end position="35"/>
    </location>
</feature>
<dbReference type="Pfam" id="PF03611">
    <property type="entry name" value="EIIC-GAT"/>
    <property type="match status" value="1"/>
</dbReference>
<dbReference type="Proteomes" id="UP000569018">
    <property type="component" value="Unassembled WGS sequence"/>
</dbReference>
<dbReference type="GO" id="GO:0005886">
    <property type="term" value="C:plasma membrane"/>
    <property type="evidence" value="ECO:0007669"/>
    <property type="project" value="UniProtKB-SubCell"/>
</dbReference>
<proteinExistence type="predicted"/>
<feature type="transmembrane region" description="Helical" evidence="9">
    <location>
        <begin position="93"/>
        <end position="115"/>
    </location>
</feature>
<feature type="non-terminal residue" evidence="10">
    <location>
        <position position="129"/>
    </location>
</feature>
<protein>
    <submittedName>
        <fullName evidence="10">PTS system, galactitol-specific IIC component</fullName>
    </submittedName>
</protein>
<dbReference type="GO" id="GO:0009401">
    <property type="term" value="P:phosphoenolpyruvate-dependent sugar phosphotransferase system"/>
    <property type="evidence" value="ECO:0007669"/>
    <property type="project" value="UniProtKB-KW"/>
</dbReference>
<evidence type="ECO:0000256" key="7">
    <source>
        <dbReference type="ARBA" id="ARBA00022989"/>
    </source>
</evidence>
<name>A0A6V8QBV3_9ACTN</name>
<keyword evidence="3" id="KW-1003">Cell membrane</keyword>
<evidence type="ECO:0000256" key="4">
    <source>
        <dbReference type="ARBA" id="ARBA00022597"/>
    </source>
</evidence>
<dbReference type="PANTHER" id="PTHR37324:SF2">
    <property type="entry name" value="PTS SYSTEM GALACTITOL-SPECIFIC EIIC COMPONENT"/>
    <property type="match status" value="1"/>
</dbReference>
<keyword evidence="8 9" id="KW-0472">Membrane</keyword>
<sequence length="129" mass="13879">MGSAIEVVRFILDLGAVVVLPIIIILLGVIFGMSFSRAFRSGIMVGVGFLGIFLILGLLLDSLGSVAQEMVQNYGLSLEVVDVGWPLAQEMSLALPFVPAIFGAVLILNLVLLVLGRTSTLNLDLWSYW</sequence>
<keyword evidence="6 9" id="KW-0812">Transmembrane</keyword>
<evidence type="ECO:0000256" key="9">
    <source>
        <dbReference type="SAM" id="Phobius"/>
    </source>
</evidence>
<keyword evidence="7 9" id="KW-1133">Transmembrane helix</keyword>